<dbReference type="RefSeq" id="WP_168057967.1">
    <property type="nucleotide sequence ID" value="NZ_VTOW01000001.1"/>
</dbReference>
<dbReference type="InterPro" id="IPR006638">
    <property type="entry name" value="Elp3/MiaA/NifB-like_rSAM"/>
</dbReference>
<dbReference type="InterPro" id="IPR002792">
    <property type="entry name" value="TRAM_dom"/>
</dbReference>
<feature type="domain" description="MTTase N-terminal" evidence="10">
    <location>
        <begin position="8"/>
        <end position="124"/>
    </location>
</feature>
<comment type="function">
    <text evidence="8">Catalyzes the methylthiolation of an aspartic acid residue of ribosomal protein uS12.</text>
</comment>
<dbReference type="InterPro" id="IPR012340">
    <property type="entry name" value="NA-bd_OB-fold"/>
</dbReference>
<dbReference type="InterPro" id="IPR020612">
    <property type="entry name" value="Methylthiotransferase_CS"/>
</dbReference>
<dbReference type="PANTHER" id="PTHR43837">
    <property type="entry name" value="RIBOSOMAL PROTEIN S12 METHYLTHIOTRANSFERASE RIMO"/>
    <property type="match status" value="1"/>
</dbReference>
<dbReference type="GO" id="GO:0046872">
    <property type="term" value="F:metal ion binding"/>
    <property type="evidence" value="ECO:0007669"/>
    <property type="project" value="UniProtKB-KW"/>
</dbReference>
<dbReference type="InterPro" id="IPR013848">
    <property type="entry name" value="Methylthiotransferase_N"/>
</dbReference>
<evidence type="ECO:0000259" key="9">
    <source>
        <dbReference type="PROSITE" id="PS50926"/>
    </source>
</evidence>
<dbReference type="EC" id="2.8.4.4" evidence="8"/>
<dbReference type="InterPro" id="IPR038135">
    <property type="entry name" value="Methylthiotransferase_N_sf"/>
</dbReference>
<dbReference type="PROSITE" id="PS51918">
    <property type="entry name" value="RADICAL_SAM"/>
    <property type="match status" value="1"/>
</dbReference>
<keyword evidence="1 8" id="KW-0004">4Fe-4S</keyword>
<dbReference type="Pfam" id="PF18693">
    <property type="entry name" value="TRAM_2"/>
    <property type="match status" value="1"/>
</dbReference>
<dbReference type="AlphaFoldDB" id="A0A7X6DLZ9"/>
<evidence type="ECO:0000256" key="2">
    <source>
        <dbReference type="ARBA" id="ARBA00022490"/>
    </source>
</evidence>
<dbReference type="Gene3D" id="2.40.50.140">
    <property type="entry name" value="Nucleic acid-binding proteins"/>
    <property type="match status" value="1"/>
</dbReference>
<dbReference type="GO" id="GO:0005840">
    <property type="term" value="C:ribosome"/>
    <property type="evidence" value="ECO:0007669"/>
    <property type="project" value="UniProtKB-KW"/>
</dbReference>
<keyword evidence="5 8" id="KW-0479">Metal-binding</keyword>
<dbReference type="Gene3D" id="3.40.50.12160">
    <property type="entry name" value="Methylthiotransferase, N-terminal domain"/>
    <property type="match status" value="1"/>
</dbReference>
<sequence>MKYSNEKKKVGLVSLGCPKNQVDSEVMLGSLLQAGYELTAEAGEADIVIVNTCGFIDQAKEESIDTLIEMGELKKSGRCQALIATGCLTQRYSGDLLDQLPEIDAVVGTGDFPKIASLCDALLNPKRTDNRPSLTETPTYLYQPETPRLRLGPKHWAYIKVSEGCNYRCSFCSIPSFRGDLQSRTIDSVVREAQALADEGVVEINLIAQSLTSFGWDRRKKGELVTLLKALVRIDGLRWIRLFYTYPTDFTDALIDLIAEEEKICRYIDLPLQHIDDTILKKMNRKGKRRDIERLIEKLRDRIPGVTLRSTFIVGFPGETEKEFRGLSEFIRETEFDRLGIFTYSLEEGTSAHPLGDPIAEGVKIKRQKALLEMQRKISRRKHRKIIGSVQTVLVDGLSKESDLLIEGRLEGQAPDVDGVVLINDLGGMVGGRNGNHDTGGEVVNPGRFVSVRITAAHDYDLVGEIAEGKDDLAPPQKEEALLPMISPSMHR</sequence>
<dbReference type="PANTHER" id="PTHR43837:SF1">
    <property type="entry name" value="RIBOSOMAL PROTEIN US12 METHYLTHIOTRANSFERASE RIMO"/>
    <property type="match status" value="1"/>
</dbReference>
<dbReference type="GO" id="GO:0035599">
    <property type="term" value="F:aspartic acid methylthiotransferase activity"/>
    <property type="evidence" value="ECO:0007669"/>
    <property type="project" value="TreeGrafter"/>
</dbReference>
<evidence type="ECO:0000259" key="11">
    <source>
        <dbReference type="PROSITE" id="PS51918"/>
    </source>
</evidence>
<evidence type="ECO:0000256" key="1">
    <source>
        <dbReference type="ARBA" id="ARBA00022485"/>
    </source>
</evidence>
<keyword evidence="7 8" id="KW-0411">Iron-sulfur</keyword>
<keyword evidence="3 8" id="KW-0808">Transferase</keyword>
<keyword evidence="13" id="KW-1185">Reference proteome</keyword>
<comment type="similarity">
    <text evidence="8">Belongs to the methylthiotransferase family. RimO subfamily.</text>
</comment>
<feature type="binding site" evidence="8">
    <location>
        <position position="53"/>
    </location>
    <ligand>
        <name>[4Fe-4S] cluster</name>
        <dbReference type="ChEBI" id="CHEBI:49883"/>
        <label>1</label>
    </ligand>
</feature>
<dbReference type="NCBIfam" id="TIGR01125">
    <property type="entry name" value="30S ribosomal protein S12 methylthiotransferase RimO"/>
    <property type="match status" value="1"/>
</dbReference>
<dbReference type="GO" id="GO:0103039">
    <property type="term" value="F:protein methylthiotransferase activity"/>
    <property type="evidence" value="ECO:0007669"/>
    <property type="project" value="UniProtKB-EC"/>
</dbReference>
<keyword evidence="6 8" id="KW-0408">Iron</keyword>
<evidence type="ECO:0000256" key="6">
    <source>
        <dbReference type="ARBA" id="ARBA00023004"/>
    </source>
</evidence>
<evidence type="ECO:0000256" key="3">
    <source>
        <dbReference type="ARBA" id="ARBA00022679"/>
    </source>
</evidence>
<organism evidence="12 13">
    <name type="scientific">Candidatus Manganitrophus noduliformans</name>
    <dbReference type="NCBI Taxonomy" id="2606439"/>
    <lineage>
        <taxon>Bacteria</taxon>
        <taxon>Pseudomonadati</taxon>
        <taxon>Nitrospirota</taxon>
        <taxon>Nitrospiria</taxon>
        <taxon>Candidatus Troglogloeales</taxon>
        <taxon>Candidatus Manganitrophaceae</taxon>
        <taxon>Candidatus Manganitrophus</taxon>
    </lineage>
</organism>
<feature type="binding site" evidence="8">
    <location>
        <position position="87"/>
    </location>
    <ligand>
        <name>[4Fe-4S] cluster</name>
        <dbReference type="ChEBI" id="CHEBI:49883"/>
        <label>1</label>
    </ligand>
</feature>
<dbReference type="Proteomes" id="UP000534783">
    <property type="component" value="Unassembled WGS sequence"/>
</dbReference>
<accession>A0A7X6DLZ9</accession>
<dbReference type="SFLD" id="SFLDS00029">
    <property type="entry name" value="Radical_SAM"/>
    <property type="match status" value="1"/>
</dbReference>
<comment type="caution">
    <text evidence="12">The sequence shown here is derived from an EMBL/GenBank/DDBJ whole genome shotgun (WGS) entry which is preliminary data.</text>
</comment>
<dbReference type="EMBL" id="VTOW01000001">
    <property type="protein sequence ID" value="NKE69676.1"/>
    <property type="molecule type" value="Genomic_DNA"/>
</dbReference>
<dbReference type="GO" id="GO:0006400">
    <property type="term" value="P:tRNA modification"/>
    <property type="evidence" value="ECO:0007669"/>
    <property type="project" value="InterPro"/>
</dbReference>
<dbReference type="PROSITE" id="PS50926">
    <property type="entry name" value="TRAM"/>
    <property type="match status" value="1"/>
</dbReference>
<dbReference type="SMART" id="SM00729">
    <property type="entry name" value="Elp3"/>
    <property type="match status" value="1"/>
</dbReference>
<evidence type="ECO:0000256" key="4">
    <source>
        <dbReference type="ARBA" id="ARBA00022691"/>
    </source>
</evidence>
<name>A0A7X6DLZ9_9BACT</name>
<dbReference type="InterPro" id="IPR058240">
    <property type="entry name" value="rSAM_sf"/>
</dbReference>
<dbReference type="NCBIfam" id="TIGR00089">
    <property type="entry name" value="MiaB/RimO family radical SAM methylthiotransferase"/>
    <property type="match status" value="1"/>
</dbReference>
<protein>
    <recommendedName>
        <fullName evidence="8">Ribosomal protein uS12 methylthiotransferase RimO</fullName>
        <shortName evidence="8">uS12 MTTase</shortName>
        <shortName evidence="8">uS12 methylthiotransferase</shortName>
        <ecNumber evidence="8">2.8.4.4</ecNumber>
    </recommendedName>
    <alternativeName>
        <fullName evidence="8">Ribosomal protein uS12 (aspartate-C(3))-methylthiotransferase</fullName>
    </alternativeName>
    <alternativeName>
        <fullName evidence="8">Ribosome maturation factor RimO</fullName>
    </alternativeName>
</protein>
<dbReference type="SFLD" id="SFLDF00274">
    <property type="entry name" value="ribosomal_protein_S12_methylth"/>
    <property type="match status" value="1"/>
</dbReference>
<dbReference type="GO" id="GO:0005829">
    <property type="term" value="C:cytosol"/>
    <property type="evidence" value="ECO:0007669"/>
    <property type="project" value="TreeGrafter"/>
</dbReference>
<keyword evidence="2 8" id="KW-0963">Cytoplasm</keyword>
<keyword evidence="12" id="KW-0687">Ribonucleoprotein</keyword>
<evidence type="ECO:0000313" key="13">
    <source>
        <dbReference type="Proteomes" id="UP000534783"/>
    </source>
</evidence>
<dbReference type="PROSITE" id="PS01278">
    <property type="entry name" value="MTTASE_RADICAL"/>
    <property type="match status" value="1"/>
</dbReference>
<feature type="binding site" evidence="8">
    <location>
        <position position="165"/>
    </location>
    <ligand>
        <name>[4Fe-4S] cluster</name>
        <dbReference type="ChEBI" id="CHEBI:49883"/>
        <label>2</label>
        <note>4Fe-4S-S-AdoMet</note>
    </ligand>
</feature>
<comment type="catalytic activity">
    <reaction evidence="8">
        <text>L-aspartate(89)-[ribosomal protein uS12]-hydrogen + (sulfur carrier)-SH + AH2 + 2 S-adenosyl-L-methionine = 3-methylsulfanyl-L-aspartate(89)-[ribosomal protein uS12]-hydrogen + (sulfur carrier)-H + 5'-deoxyadenosine + L-methionine + A + S-adenosyl-L-homocysteine + 2 H(+)</text>
        <dbReference type="Rhea" id="RHEA:37087"/>
        <dbReference type="Rhea" id="RHEA-COMP:10460"/>
        <dbReference type="Rhea" id="RHEA-COMP:10461"/>
        <dbReference type="Rhea" id="RHEA-COMP:14737"/>
        <dbReference type="Rhea" id="RHEA-COMP:14739"/>
        <dbReference type="ChEBI" id="CHEBI:13193"/>
        <dbReference type="ChEBI" id="CHEBI:15378"/>
        <dbReference type="ChEBI" id="CHEBI:17319"/>
        <dbReference type="ChEBI" id="CHEBI:17499"/>
        <dbReference type="ChEBI" id="CHEBI:29917"/>
        <dbReference type="ChEBI" id="CHEBI:29961"/>
        <dbReference type="ChEBI" id="CHEBI:57844"/>
        <dbReference type="ChEBI" id="CHEBI:57856"/>
        <dbReference type="ChEBI" id="CHEBI:59789"/>
        <dbReference type="ChEBI" id="CHEBI:64428"/>
        <dbReference type="ChEBI" id="CHEBI:73599"/>
        <dbReference type="EC" id="2.8.4.4"/>
    </reaction>
</comment>
<feature type="binding site" evidence="8">
    <location>
        <position position="169"/>
    </location>
    <ligand>
        <name>[4Fe-4S] cluster</name>
        <dbReference type="ChEBI" id="CHEBI:49883"/>
        <label>2</label>
        <note>4Fe-4S-S-AdoMet</note>
    </ligand>
</feature>
<keyword evidence="12" id="KW-0689">Ribosomal protein</keyword>
<dbReference type="Gene3D" id="3.80.30.20">
    <property type="entry name" value="tm_1862 like domain"/>
    <property type="match status" value="1"/>
</dbReference>
<evidence type="ECO:0000256" key="8">
    <source>
        <dbReference type="HAMAP-Rule" id="MF_01865"/>
    </source>
</evidence>
<keyword evidence="4 8" id="KW-0949">S-adenosyl-L-methionine</keyword>
<feature type="domain" description="Radical SAM core" evidence="11">
    <location>
        <begin position="151"/>
        <end position="381"/>
    </location>
</feature>
<dbReference type="InterPro" id="IPR005840">
    <property type="entry name" value="Ribosomal_uS12_MeSTrfase_RimO"/>
</dbReference>
<dbReference type="Pfam" id="PF04055">
    <property type="entry name" value="Radical_SAM"/>
    <property type="match status" value="1"/>
</dbReference>
<proteinExistence type="inferred from homology"/>
<dbReference type="InterPro" id="IPR007197">
    <property type="entry name" value="rSAM"/>
</dbReference>
<evidence type="ECO:0000256" key="5">
    <source>
        <dbReference type="ARBA" id="ARBA00022723"/>
    </source>
</evidence>
<feature type="binding site" evidence="8">
    <location>
        <position position="17"/>
    </location>
    <ligand>
        <name>[4Fe-4S] cluster</name>
        <dbReference type="ChEBI" id="CHEBI:49883"/>
        <label>1</label>
    </ligand>
</feature>
<gene>
    <name evidence="8 12" type="primary">rimO</name>
    <name evidence="12" type="ORF">MNODULE_02805</name>
</gene>
<dbReference type="Pfam" id="PF00919">
    <property type="entry name" value="UPF0004"/>
    <property type="match status" value="1"/>
</dbReference>
<dbReference type="SFLD" id="SFLDG01061">
    <property type="entry name" value="methylthiotransferase"/>
    <property type="match status" value="1"/>
</dbReference>
<evidence type="ECO:0000313" key="12">
    <source>
        <dbReference type="EMBL" id="NKE69676.1"/>
    </source>
</evidence>
<dbReference type="InterPro" id="IPR023404">
    <property type="entry name" value="rSAM_horseshoe"/>
</dbReference>
<evidence type="ECO:0000259" key="10">
    <source>
        <dbReference type="PROSITE" id="PS51449"/>
    </source>
</evidence>
<feature type="binding site" evidence="8">
    <location>
        <position position="172"/>
    </location>
    <ligand>
        <name>[4Fe-4S] cluster</name>
        <dbReference type="ChEBI" id="CHEBI:49883"/>
        <label>2</label>
        <note>4Fe-4S-S-AdoMet</note>
    </ligand>
</feature>
<evidence type="ECO:0000256" key="7">
    <source>
        <dbReference type="ARBA" id="ARBA00023014"/>
    </source>
</evidence>
<dbReference type="GO" id="GO:0051539">
    <property type="term" value="F:4 iron, 4 sulfur cluster binding"/>
    <property type="evidence" value="ECO:0007669"/>
    <property type="project" value="UniProtKB-UniRule"/>
</dbReference>
<dbReference type="PROSITE" id="PS51449">
    <property type="entry name" value="MTTASE_N"/>
    <property type="match status" value="1"/>
</dbReference>
<dbReference type="SFLD" id="SFLDG01082">
    <property type="entry name" value="B12-binding_domain_containing"/>
    <property type="match status" value="1"/>
</dbReference>
<dbReference type="InterPro" id="IPR005839">
    <property type="entry name" value="Methylthiotransferase"/>
</dbReference>
<dbReference type="CDD" id="cd01335">
    <property type="entry name" value="Radical_SAM"/>
    <property type="match status" value="1"/>
</dbReference>
<dbReference type="FunFam" id="3.80.30.20:FF:000001">
    <property type="entry name" value="tRNA-2-methylthio-N(6)-dimethylallyladenosine synthase 2"/>
    <property type="match status" value="1"/>
</dbReference>
<comment type="subcellular location">
    <subcellularLocation>
        <location evidence="8">Cytoplasm</location>
    </subcellularLocation>
</comment>
<dbReference type="HAMAP" id="MF_01865">
    <property type="entry name" value="MTTase_RimO"/>
    <property type="match status" value="1"/>
</dbReference>
<reference evidence="12 13" key="1">
    <citation type="journal article" date="2020" name="Nature">
        <title>Bacterial chemolithoautotrophy via manganese oxidation.</title>
        <authorList>
            <person name="Yu H."/>
            <person name="Leadbetter J.R."/>
        </authorList>
    </citation>
    <scope>NUCLEOTIDE SEQUENCE [LARGE SCALE GENOMIC DNA]</scope>
    <source>
        <strain evidence="12 13">Mn-1</strain>
    </source>
</reference>
<dbReference type="SUPFAM" id="SSF102114">
    <property type="entry name" value="Radical SAM enzymes"/>
    <property type="match status" value="1"/>
</dbReference>
<comment type="cofactor">
    <cofactor evidence="8">
        <name>[4Fe-4S] cluster</name>
        <dbReference type="ChEBI" id="CHEBI:49883"/>
    </cofactor>
    <text evidence="8">Binds 2 [4Fe-4S] clusters. One cluster is coordinated with 3 cysteines and an exchangeable S-adenosyl-L-methionine.</text>
</comment>
<feature type="domain" description="TRAM" evidence="9">
    <location>
        <begin position="384"/>
        <end position="468"/>
    </location>
</feature>